<proteinExistence type="predicted"/>
<sequence length="182" mass="20407">MDAELQALLDESPQGDVATAVFVPPEELLDREDPANDRFFRSLYNQRAHINTLSRKLPPRNVQVARLHVQGMRGKEIATKLNYAQTTISAILQKPRVQNLVDLLRRANALIEGPNLAVRKNLLWRIAANNEHNEPAVTLAAIRELNKIDGAYQEKINAPTQVTVIINQDLLPKTQLDAHDDG</sequence>
<protein>
    <recommendedName>
        <fullName evidence="1">HTH luxR-type domain-containing protein</fullName>
    </recommendedName>
</protein>
<dbReference type="AlphaFoldDB" id="X0SKE4"/>
<dbReference type="SUPFAM" id="SSF46894">
    <property type="entry name" value="C-terminal effector domain of the bipartite response regulators"/>
    <property type="match status" value="1"/>
</dbReference>
<feature type="domain" description="HTH luxR-type" evidence="1">
    <location>
        <begin position="57"/>
        <end position="106"/>
    </location>
</feature>
<dbReference type="InterPro" id="IPR016032">
    <property type="entry name" value="Sig_transdc_resp-reg_C-effctor"/>
</dbReference>
<evidence type="ECO:0000259" key="1">
    <source>
        <dbReference type="Pfam" id="PF00196"/>
    </source>
</evidence>
<dbReference type="GO" id="GO:0006355">
    <property type="term" value="P:regulation of DNA-templated transcription"/>
    <property type="evidence" value="ECO:0007669"/>
    <property type="project" value="InterPro"/>
</dbReference>
<dbReference type="GO" id="GO:0003677">
    <property type="term" value="F:DNA binding"/>
    <property type="evidence" value="ECO:0007669"/>
    <property type="project" value="InterPro"/>
</dbReference>
<evidence type="ECO:0000313" key="2">
    <source>
        <dbReference type="EMBL" id="GAF76362.1"/>
    </source>
</evidence>
<gene>
    <name evidence="2" type="ORF">S01H1_15799</name>
</gene>
<dbReference type="Gene3D" id="1.10.10.10">
    <property type="entry name" value="Winged helix-like DNA-binding domain superfamily/Winged helix DNA-binding domain"/>
    <property type="match status" value="1"/>
</dbReference>
<organism evidence="2">
    <name type="scientific">marine sediment metagenome</name>
    <dbReference type="NCBI Taxonomy" id="412755"/>
    <lineage>
        <taxon>unclassified sequences</taxon>
        <taxon>metagenomes</taxon>
        <taxon>ecological metagenomes</taxon>
    </lineage>
</organism>
<dbReference type="Pfam" id="PF00196">
    <property type="entry name" value="GerE"/>
    <property type="match status" value="1"/>
</dbReference>
<name>X0SKE4_9ZZZZ</name>
<comment type="caution">
    <text evidence="2">The sequence shown here is derived from an EMBL/GenBank/DDBJ whole genome shotgun (WGS) entry which is preliminary data.</text>
</comment>
<dbReference type="InterPro" id="IPR036388">
    <property type="entry name" value="WH-like_DNA-bd_sf"/>
</dbReference>
<dbReference type="InterPro" id="IPR000792">
    <property type="entry name" value="Tscrpt_reg_LuxR_C"/>
</dbReference>
<dbReference type="EMBL" id="BARS01008272">
    <property type="protein sequence ID" value="GAF76362.1"/>
    <property type="molecule type" value="Genomic_DNA"/>
</dbReference>
<accession>X0SKE4</accession>
<reference evidence="2" key="1">
    <citation type="journal article" date="2014" name="Front. Microbiol.">
        <title>High frequency of phylogenetically diverse reductive dehalogenase-homologous genes in deep subseafloor sedimentary metagenomes.</title>
        <authorList>
            <person name="Kawai M."/>
            <person name="Futagami T."/>
            <person name="Toyoda A."/>
            <person name="Takaki Y."/>
            <person name="Nishi S."/>
            <person name="Hori S."/>
            <person name="Arai W."/>
            <person name="Tsubouchi T."/>
            <person name="Morono Y."/>
            <person name="Uchiyama I."/>
            <person name="Ito T."/>
            <person name="Fujiyama A."/>
            <person name="Inagaki F."/>
            <person name="Takami H."/>
        </authorList>
    </citation>
    <scope>NUCLEOTIDE SEQUENCE</scope>
    <source>
        <strain evidence="2">Expedition CK06-06</strain>
    </source>
</reference>